<evidence type="ECO:0000313" key="2">
    <source>
        <dbReference type="EMBL" id="GAA3929256.1"/>
    </source>
</evidence>
<name>A0ABP7MSF4_9ACTN</name>
<feature type="region of interest" description="Disordered" evidence="1">
    <location>
        <begin position="99"/>
        <end position="170"/>
    </location>
</feature>
<dbReference type="Proteomes" id="UP001501000">
    <property type="component" value="Unassembled WGS sequence"/>
</dbReference>
<dbReference type="EMBL" id="BAABAJ010000014">
    <property type="protein sequence ID" value="GAA3929256.1"/>
    <property type="molecule type" value="Genomic_DNA"/>
</dbReference>
<evidence type="ECO:0000313" key="3">
    <source>
        <dbReference type="Proteomes" id="UP001501000"/>
    </source>
</evidence>
<sequence length="289" mass="31297">MDTQHFSAPAFCGGVIHVIVPHTREYVVVGNHLAQHEELSLTAIGLAVHIQSLPAGTRIGVKILSERFEEGAIRIAAALRALERCGYLTRVRERRPDGRLVTRTTFYNQPAAVRPPEPEPDPEPDPEPNPAPGCGCDRAGEPAAPAPATLPHPSGRPARAGTRPEPVPLPEGPAADLLLGLRHEDPRLLLSARDVHRLAPAVDTWLARGATPDAVTRTLTATLPDRLKHPAGLLAHRLETLLPPPLPAARREVPRPEPFQDCDSCERVFRAREPGTCPRCVADARQRAA</sequence>
<comment type="caution">
    <text evidence="2">The sequence shown here is derived from an EMBL/GenBank/DDBJ whole genome shotgun (WGS) entry which is preliminary data.</text>
</comment>
<evidence type="ECO:0000256" key="1">
    <source>
        <dbReference type="SAM" id="MobiDB-lite"/>
    </source>
</evidence>
<reference evidence="3" key="1">
    <citation type="journal article" date="2019" name="Int. J. Syst. Evol. Microbiol.">
        <title>The Global Catalogue of Microorganisms (GCM) 10K type strain sequencing project: providing services to taxonomists for standard genome sequencing and annotation.</title>
        <authorList>
            <consortium name="The Broad Institute Genomics Platform"/>
            <consortium name="The Broad Institute Genome Sequencing Center for Infectious Disease"/>
            <person name="Wu L."/>
            <person name="Ma J."/>
        </authorList>
    </citation>
    <scope>NUCLEOTIDE SEQUENCE [LARGE SCALE GENOMIC DNA]</scope>
    <source>
        <strain evidence="3">JCM 16956</strain>
    </source>
</reference>
<accession>A0ABP7MSF4</accession>
<proteinExistence type="predicted"/>
<protein>
    <submittedName>
        <fullName evidence="2">Helix-turn-helix domain-containing protein</fullName>
    </submittedName>
</protein>
<keyword evidence="3" id="KW-1185">Reference proteome</keyword>
<dbReference type="RefSeq" id="WP_345285242.1">
    <property type="nucleotide sequence ID" value="NZ_BAABAJ010000014.1"/>
</dbReference>
<organism evidence="2 3">
    <name type="scientific">Streptomyces gulbargensis</name>
    <dbReference type="NCBI Taxonomy" id="364901"/>
    <lineage>
        <taxon>Bacteria</taxon>
        <taxon>Bacillati</taxon>
        <taxon>Actinomycetota</taxon>
        <taxon>Actinomycetes</taxon>
        <taxon>Kitasatosporales</taxon>
        <taxon>Streptomycetaceae</taxon>
        <taxon>Streptomyces</taxon>
    </lineage>
</organism>
<gene>
    <name evidence="2" type="ORF">GCM10022244_42870</name>
</gene>